<feature type="domain" description="AMP-dependent synthetase/ligase" evidence="1">
    <location>
        <begin position="232"/>
        <end position="389"/>
    </location>
</feature>
<comment type="caution">
    <text evidence="2">The sequence shown here is derived from an EMBL/GenBank/DDBJ whole genome shotgun (WGS) entry which is preliminary data.</text>
</comment>
<dbReference type="PROSITE" id="PS00455">
    <property type="entry name" value="AMP_BINDING"/>
    <property type="match status" value="1"/>
</dbReference>
<dbReference type="GO" id="GO:0031177">
    <property type="term" value="F:phosphopantetheine binding"/>
    <property type="evidence" value="ECO:0007669"/>
    <property type="project" value="TreeGrafter"/>
</dbReference>
<evidence type="ECO:0000313" key="2">
    <source>
        <dbReference type="EMBL" id="CAF1021581.1"/>
    </source>
</evidence>
<dbReference type="InterPro" id="IPR000873">
    <property type="entry name" value="AMP-dep_synth/lig_dom"/>
</dbReference>
<dbReference type="InterPro" id="IPR045851">
    <property type="entry name" value="AMP-bd_C_sf"/>
</dbReference>
<dbReference type="EMBL" id="CAJNOT010000561">
    <property type="protein sequence ID" value="CAF1021581.1"/>
    <property type="molecule type" value="Genomic_DNA"/>
</dbReference>
<organism evidence="2 3">
    <name type="scientific">Rotaria sordida</name>
    <dbReference type="NCBI Taxonomy" id="392033"/>
    <lineage>
        <taxon>Eukaryota</taxon>
        <taxon>Metazoa</taxon>
        <taxon>Spiralia</taxon>
        <taxon>Gnathifera</taxon>
        <taxon>Rotifera</taxon>
        <taxon>Eurotatoria</taxon>
        <taxon>Bdelloidea</taxon>
        <taxon>Philodinida</taxon>
        <taxon>Philodinidae</taxon>
        <taxon>Rotaria</taxon>
    </lineage>
</organism>
<dbReference type="AlphaFoldDB" id="A0A814IH54"/>
<dbReference type="SUPFAM" id="SSF56801">
    <property type="entry name" value="Acetyl-CoA synthetase-like"/>
    <property type="match status" value="2"/>
</dbReference>
<dbReference type="GO" id="GO:0005737">
    <property type="term" value="C:cytoplasm"/>
    <property type="evidence" value="ECO:0007669"/>
    <property type="project" value="TreeGrafter"/>
</dbReference>
<dbReference type="Gene3D" id="3.40.50.12780">
    <property type="entry name" value="N-terminal domain of ligase-like"/>
    <property type="match status" value="1"/>
</dbReference>
<name>A0A814IH54_9BILA</name>
<sequence>MGNLSSILTDSDNSTCTFNSGSSSLQPSILTQAQSLRNQARQYQLEAKAASELSQVEYRFGCQRIETGEVETVILRECRDQLNACVILANDDRLIAYVQSRSSDTNIEQIVNEACQQHLPTSMIPEVIVVLDQFPLNANGKVDRTRLPLPSRPKNLVSTDDEPQNELELYLHALWTIETFAHRFQLLLTQLLIDDQRPVYGFSILLDNERQILHDFNSVIPALEFEPCHWIFARRTDDHPQKIGIVMEDQSLSYSEILYHSQQWAMYLLATCHVNVGDIVLQVVERSIHTVLGVFAIWMCGAVYTPFNPRDPPAQLQSHIRNFKARTVLIHDATRLYATLDLDATIVELDQIPLEQHSDVPILDSILVTSDHLSHIVFTSGSTGEPKAVS</sequence>
<dbReference type="Gene3D" id="3.30.300.30">
    <property type="match status" value="1"/>
</dbReference>
<evidence type="ECO:0000259" key="1">
    <source>
        <dbReference type="Pfam" id="PF00501"/>
    </source>
</evidence>
<proteinExistence type="predicted"/>
<dbReference type="PANTHER" id="PTHR45527:SF1">
    <property type="entry name" value="FATTY ACID SYNTHASE"/>
    <property type="match status" value="1"/>
</dbReference>
<evidence type="ECO:0000313" key="3">
    <source>
        <dbReference type="Proteomes" id="UP000663864"/>
    </source>
</evidence>
<dbReference type="PANTHER" id="PTHR45527">
    <property type="entry name" value="NONRIBOSOMAL PEPTIDE SYNTHETASE"/>
    <property type="match status" value="1"/>
</dbReference>
<dbReference type="Proteomes" id="UP000663864">
    <property type="component" value="Unassembled WGS sequence"/>
</dbReference>
<dbReference type="GO" id="GO:0043041">
    <property type="term" value="P:amino acid activation for nonribosomal peptide biosynthetic process"/>
    <property type="evidence" value="ECO:0007669"/>
    <property type="project" value="TreeGrafter"/>
</dbReference>
<dbReference type="Pfam" id="PF00501">
    <property type="entry name" value="AMP-binding"/>
    <property type="match status" value="1"/>
</dbReference>
<reference evidence="2" key="1">
    <citation type="submission" date="2021-02" db="EMBL/GenBank/DDBJ databases">
        <authorList>
            <person name="Nowell W R."/>
        </authorList>
    </citation>
    <scope>NUCLEOTIDE SEQUENCE</scope>
</reference>
<dbReference type="InterPro" id="IPR020845">
    <property type="entry name" value="AMP-binding_CS"/>
</dbReference>
<gene>
    <name evidence="2" type="ORF">ZHD862_LOCUS13568</name>
</gene>
<dbReference type="GO" id="GO:0044550">
    <property type="term" value="P:secondary metabolite biosynthetic process"/>
    <property type="evidence" value="ECO:0007669"/>
    <property type="project" value="TreeGrafter"/>
</dbReference>
<accession>A0A814IH54</accession>
<protein>
    <recommendedName>
        <fullName evidence="1">AMP-dependent synthetase/ligase domain-containing protein</fullName>
    </recommendedName>
</protein>
<dbReference type="InterPro" id="IPR042099">
    <property type="entry name" value="ANL_N_sf"/>
</dbReference>